<evidence type="ECO:0000313" key="2">
    <source>
        <dbReference type="Proteomes" id="UP000481621"/>
    </source>
</evidence>
<organism evidence="1 2">
    <name type="scientific">Neobacillus thermocopriae</name>
    <dbReference type="NCBI Taxonomy" id="1215031"/>
    <lineage>
        <taxon>Bacteria</taxon>
        <taxon>Bacillati</taxon>
        <taxon>Bacillota</taxon>
        <taxon>Bacilli</taxon>
        <taxon>Bacillales</taxon>
        <taxon>Bacillaceae</taxon>
        <taxon>Neobacillus</taxon>
    </lineage>
</organism>
<dbReference type="AlphaFoldDB" id="A0A6B3TX12"/>
<name>A0A6B3TX12_9BACI</name>
<dbReference type="Pfam" id="PF07870">
    <property type="entry name" value="DUF1657"/>
    <property type="match status" value="1"/>
</dbReference>
<keyword evidence="2" id="KW-1185">Reference proteome</keyword>
<accession>A0A6B3TX12</accession>
<gene>
    <name evidence="1" type="ORF">G4Z05_14990</name>
</gene>
<proteinExistence type="predicted"/>
<evidence type="ECO:0000313" key="1">
    <source>
        <dbReference type="EMBL" id="NEX80157.1"/>
    </source>
</evidence>
<dbReference type="Proteomes" id="UP000481621">
    <property type="component" value="Unassembled WGS sequence"/>
</dbReference>
<dbReference type="RefSeq" id="WP_163252613.1">
    <property type="nucleotide sequence ID" value="NZ_JAAIUV010000032.1"/>
</dbReference>
<protein>
    <submittedName>
        <fullName evidence="1">DUF1657 domain-containing protein</fullName>
    </submittedName>
</protein>
<comment type="caution">
    <text evidence="1">The sequence shown here is derived from an EMBL/GenBank/DDBJ whole genome shotgun (WGS) entry which is preliminary data.</text>
</comment>
<reference evidence="1" key="1">
    <citation type="submission" date="2020-02" db="EMBL/GenBank/DDBJ databases">
        <title>Bacillus sedimentmangrovi sp. nov., isolated from sediment of the mangrove ecosystem.</title>
        <authorList>
            <person name="Liu G."/>
        </authorList>
    </citation>
    <scope>NUCLEOTIDE SEQUENCE [LARGE SCALE GENOMIC DNA]</scope>
    <source>
        <strain evidence="1">SgZ-7</strain>
    </source>
</reference>
<dbReference type="EMBL" id="JAAIUV010000032">
    <property type="protein sequence ID" value="NEX80157.1"/>
    <property type="molecule type" value="Genomic_DNA"/>
</dbReference>
<dbReference type="InterPro" id="IPR012452">
    <property type="entry name" value="DUF1657"/>
</dbReference>
<sequence>MTVASNVKQCLASLKGIESQLSILALNALDEEAKTAFHESMLVIGDIKKDLEYRVLELERLEPQYKGS</sequence>